<evidence type="ECO:0000256" key="1">
    <source>
        <dbReference type="SAM" id="Phobius"/>
    </source>
</evidence>
<protein>
    <recommendedName>
        <fullName evidence="4">Nicotinamide riboside transporter PnuC</fullName>
    </recommendedName>
</protein>
<evidence type="ECO:0000313" key="3">
    <source>
        <dbReference type="Proteomes" id="UP000060630"/>
    </source>
</evidence>
<comment type="caution">
    <text evidence="2">The sequence shown here is derived from an EMBL/GenBank/DDBJ whole genome shotgun (WGS) entry which is preliminary data.</text>
</comment>
<keyword evidence="1" id="KW-1133">Transmembrane helix</keyword>
<name>A0A106QC62_9BURK</name>
<dbReference type="EMBL" id="LPHD01000049">
    <property type="protein sequence ID" value="KWA83780.1"/>
    <property type="molecule type" value="Genomic_DNA"/>
</dbReference>
<evidence type="ECO:0000313" key="2">
    <source>
        <dbReference type="EMBL" id="KWA83780.1"/>
    </source>
</evidence>
<organism evidence="2 3">
    <name type="scientific">Burkholderia ubonensis</name>
    <dbReference type="NCBI Taxonomy" id="101571"/>
    <lineage>
        <taxon>Bacteria</taxon>
        <taxon>Pseudomonadati</taxon>
        <taxon>Pseudomonadota</taxon>
        <taxon>Betaproteobacteria</taxon>
        <taxon>Burkholderiales</taxon>
        <taxon>Burkholderiaceae</taxon>
        <taxon>Burkholderia</taxon>
        <taxon>Burkholderia cepacia complex</taxon>
    </lineage>
</organism>
<accession>A0A106QC62</accession>
<gene>
    <name evidence="2" type="ORF">WL29_20665</name>
</gene>
<dbReference type="AlphaFoldDB" id="A0A106QC62"/>
<dbReference type="RefSeq" id="WP_060191956.1">
    <property type="nucleotide sequence ID" value="NZ_LPHD01000049.1"/>
</dbReference>
<keyword evidence="1" id="KW-0812">Transmembrane</keyword>
<feature type="transmembrane region" description="Helical" evidence="1">
    <location>
        <begin position="29"/>
        <end position="47"/>
    </location>
</feature>
<keyword evidence="1" id="KW-0472">Membrane</keyword>
<evidence type="ECO:0008006" key="4">
    <source>
        <dbReference type="Google" id="ProtNLM"/>
    </source>
</evidence>
<sequence length="84" mass="9079">MSPKFIEWSGAVMGLLGSVMLALKLDISGYGFVAFLISNLCWLAFGFKTRAWGLVTMQAGFTLTSLMGLYNWLIKPAAALLSGI</sequence>
<proteinExistence type="predicted"/>
<dbReference type="Proteomes" id="UP000060630">
    <property type="component" value="Unassembled WGS sequence"/>
</dbReference>
<feature type="transmembrane region" description="Helical" evidence="1">
    <location>
        <begin position="5"/>
        <end position="23"/>
    </location>
</feature>
<feature type="transmembrane region" description="Helical" evidence="1">
    <location>
        <begin position="54"/>
        <end position="74"/>
    </location>
</feature>
<reference evidence="2 3" key="1">
    <citation type="submission" date="2015-11" db="EMBL/GenBank/DDBJ databases">
        <title>Expanding the genomic diversity of Burkholderia species for the development of highly accurate diagnostics.</title>
        <authorList>
            <person name="Sahl J."/>
            <person name="Keim P."/>
            <person name="Wagner D."/>
        </authorList>
    </citation>
    <scope>NUCLEOTIDE SEQUENCE [LARGE SCALE GENOMIC DNA]</scope>
    <source>
        <strain evidence="2 3">MSMB2087WGS</strain>
    </source>
</reference>